<dbReference type="InterPro" id="IPR036388">
    <property type="entry name" value="WH-like_DNA-bd_sf"/>
</dbReference>
<accession>A0ABR2L9J6</accession>
<keyword evidence="4" id="KW-1185">Reference proteome</keyword>
<protein>
    <recommendedName>
        <fullName evidence="2">Initiator binding domain-containing protein</fullName>
    </recommendedName>
</protein>
<evidence type="ECO:0000313" key="4">
    <source>
        <dbReference type="Proteomes" id="UP001470230"/>
    </source>
</evidence>
<comment type="caution">
    <text evidence="3">The sequence shown here is derived from an EMBL/GenBank/DDBJ whole genome shotgun (WGS) entry which is preliminary data.</text>
</comment>
<evidence type="ECO:0000256" key="1">
    <source>
        <dbReference type="SAM" id="MobiDB-lite"/>
    </source>
</evidence>
<feature type="compositionally biased region" description="Polar residues" evidence="1">
    <location>
        <begin position="1"/>
        <end position="10"/>
    </location>
</feature>
<dbReference type="Gene3D" id="1.10.10.10">
    <property type="entry name" value="Winged helix-like DNA-binding domain superfamily/Winged helix DNA-binding domain"/>
    <property type="match status" value="1"/>
</dbReference>
<organism evidence="3 4">
    <name type="scientific">Tritrichomonas musculus</name>
    <dbReference type="NCBI Taxonomy" id="1915356"/>
    <lineage>
        <taxon>Eukaryota</taxon>
        <taxon>Metamonada</taxon>
        <taxon>Parabasalia</taxon>
        <taxon>Tritrichomonadida</taxon>
        <taxon>Tritrichomonadidae</taxon>
        <taxon>Tritrichomonas</taxon>
    </lineage>
</organism>
<feature type="domain" description="Initiator binding" evidence="2">
    <location>
        <begin position="275"/>
        <end position="365"/>
    </location>
</feature>
<evidence type="ECO:0000313" key="3">
    <source>
        <dbReference type="EMBL" id="KAK8900022.1"/>
    </source>
</evidence>
<name>A0ABR2L9J6_9EUKA</name>
<gene>
    <name evidence="3" type="ORF">M9Y10_002345</name>
</gene>
<evidence type="ECO:0000259" key="2">
    <source>
        <dbReference type="Pfam" id="PF10416"/>
    </source>
</evidence>
<dbReference type="Proteomes" id="UP001470230">
    <property type="component" value="Unassembled WGS sequence"/>
</dbReference>
<feature type="region of interest" description="Disordered" evidence="1">
    <location>
        <begin position="1"/>
        <end position="22"/>
    </location>
</feature>
<dbReference type="EMBL" id="JAPFFF010000001">
    <property type="protein sequence ID" value="KAK8900022.1"/>
    <property type="molecule type" value="Genomic_DNA"/>
</dbReference>
<reference evidence="3 4" key="1">
    <citation type="submission" date="2024-04" db="EMBL/GenBank/DDBJ databases">
        <title>Tritrichomonas musculus Genome.</title>
        <authorList>
            <person name="Alves-Ferreira E."/>
            <person name="Grigg M."/>
            <person name="Lorenzi H."/>
            <person name="Galac M."/>
        </authorList>
    </citation>
    <scope>NUCLEOTIDE SEQUENCE [LARGE SCALE GENOMIC DNA]</scope>
    <source>
        <strain evidence="3 4">EAF2021</strain>
    </source>
</reference>
<dbReference type="Pfam" id="PF10416">
    <property type="entry name" value="IBD"/>
    <property type="match status" value="1"/>
</dbReference>
<dbReference type="InterPro" id="IPR018845">
    <property type="entry name" value="Initiator-bd"/>
</dbReference>
<proteinExistence type="predicted"/>
<sequence length="417" mass="48222">MGEEFNFTNSDNDDHFWKLNSPNSPNSDGFDTFKFDFTQQSIDSFLEPEFNFDSQNNQYQQIPDITENQTPQDNPDTTQFLNSEFIVEQTVPNNFAQNNIEQLHQFAPNQQFNQFYDHQMGLSTQSNTNFQINHQMNQMGTNLNIGTGLKGNSNGMIPTISHRRTPSTPSNLLNFNGLAFNQLPQQTQLQPQTHNQQAQKLNKLTPTQIQQMQQIFGHDLTLPQNRNRKMSSQPLPIVPTITTSADEEFNTVCRDPEIKFNPHKLGFIPTKFWPDKEFTFGELVTDFFQRKNNANSRFYHKLYNALKISEDDPFYSEYLGIEWVNNNVLKVDKKKFARLLNIKTIDGSLFHQQGNFPSHGFIELGTNDALKYVTEEDLDKVDYENVRLLVHQAGVFVRGCTEDAIEGCKWVSSRKRH</sequence>